<evidence type="ECO:0000313" key="2">
    <source>
        <dbReference type="EMBL" id="KAK4501919.1"/>
    </source>
</evidence>
<dbReference type="Pfam" id="PF13577">
    <property type="entry name" value="SnoaL_4"/>
    <property type="match status" value="1"/>
</dbReference>
<protein>
    <recommendedName>
        <fullName evidence="1">SnoaL-like domain-containing protein</fullName>
    </recommendedName>
</protein>
<dbReference type="Gene3D" id="3.10.450.50">
    <property type="match status" value="1"/>
</dbReference>
<reference evidence="2 3" key="1">
    <citation type="journal article" date="2023" name="G3 (Bethesda)">
        <title>A chromosome-level genome assembly of Zasmidium syzygii isolated from banana leaves.</title>
        <authorList>
            <person name="van Westerhoven A.C."/>
            <person name="Mehrabi R."/>
            <person name="Talebi R."/>
            <person name="Steentjes M.B.F."/>
            <person name="Corcolon B."/>
            <person name="Chong P.A."/>
            <person name="Kema G.H.J."/>
            <person name="Seidl M.F."/>
        </authorList>
    </citation>
    <scope>NUCLEOTIDE SEQUENCE [LARGE SCALE GENOMIC DNA]</scope>
    <source>
        <strain evidence="2 3">P124</strain>
    </source>
</reference>
<evidence type="ECO:0000313" key="3">
    <source>
        <dbReference type="Proteomes" id="UP001305779"/>
    </source>
</evidence>
<evidence type="ECO:0000259" key="1">
    <source>
        <dbReference type="Pfam" id="PF13577"/>
    </source>
</evidence>
<dbReference type="Proteomes" id="UP001305779">
    <property type="component" value="Unassembled WGS sequence"/>
</dbReference>
<gene>
    <name evidence="2" type="ORF">PRZ48_007729</name>
</gene>
<comment type="caution">
    <text evidence="2">The sequence shown here is derived from an EMBL/GenBank/DDBJ whole genome shotgun (WGS) entry which is preliminary data.</text>
</comment>
<dbReference type="InterPro" id="IPR037401">
    <property type="entry name" value="SnoaL-like"/>
</dbReference>
<accession>A0ABR0EK30</accession>
<proteinExistence type="predicted"/>
<sequence>MPSTEHVLVECEIRSLIIKERYYRDSNQWQKLRGCYHPDASRTWLNISWFTGDIDAFVKGSIDMADGGTTSSHNIQPAEVQISNDKAFVVSTGNINIRVDFDGIEYELISAMRLLSRLERTTTPDGSREWFIVRVEIIYDRDYIIPTSPMSGQQPTIQLPEGARPSYKFLDYVLSRQGFSINKSLAGTDEAGREAAAELMTESEQWLAAV</sequence>
<dbReference type="SUPFAM" id="SSF54427">
    <property type="entry name" value="NTF2-like"/>
    <property type="match status" value="1"/>
</dbReference>
<dbReference type="InterPro" id="IPR032710">
    <property type="entry name" value="NTF2-like_dom_sf"/>
</dbReference>
<name>A0ABR0EK30_ZASCE</name>
<keyword evidence="3" id="KW-1185">Reference proteome</keyword>
<dbReference type="EMBL" id="JAXOVC010000005">
    <property type="protein sequence ID" value="KAK4501919.1"/>
    <property type="molecule type" value="Genomic_DNA"/>
</dbReference>
<organism evidence="2 3">
    <name type="scientific">Zasmidium cellare</name>
    <name type="common">Wine cellar mold</name>
    <name type="synonym">Racodium cellare</name>
    <dbReference type="NCBI Taxonomy" id="395010"/>
    <lineage>
        <taxon>Eukaryota</taxon>
        <taxon>Fungi</taxon>
        <taxon>Dikarya</taxon>
        <taxon>Ascomycota</taxon>
        <taxon>Pezizomycotina</taxon>
        <taxon>Dothideomycetes</taxon>
        <taxon>Dothideomycetidae</taxon>
        <taxon>Mycosphaerellales</taxon>
        <taxon>Mycosphaerellaceae</taxon>
        <taxon>Zasmidium</taxon>
    </lineage>
</organism>
<feature type="domain" description="SnoaL-like" evidence="1">
    <location>
        <begin position="10"/>
        <end position="134"/>
    </location>
</feature>